<sequence length="150" mass="15722">MLAGVLLAGAILAMQDAPRFTMPASPGDALTAEVFRLNPDAVEAQVKALLGSASDAEADEADPDQPRPPLDEIMIQSSGLLNMAYRQGSLPVGPVVLYAGPDADHAPDAACRLTRRLDAEIDNSAEATEWCLGFVLKLAPTLVLPPAPIH</sequence>
<name>A0ABZ2IFK2_9CAUL</name>
<dbReference type="Proteomes" id="UP001363460">
    <property type="component" value="Chromosome"/>
</dbReference>
<accession>A0ABZ2IFK2</accession>
<dbReference type="RefSeq" id="WP_338578555.1">
    <property type="nucleotide sequence ID" value="NZ_CP146369.1"/>
</dbReference>
<evidence type="ECO:0000313" key="2">
    <source>
        <dbReference type="Proteomes" id="UP001363460"/>
    </source>
</evidence>
<reference evidence="1 2" key="1">
    <citation type="submission" date="2024-02" db="EMBL/GenBank/DDBJ databases">
        <title>Distribution and functional of Brevundimonas-related endobacteria within Verticillium dahliae.</title>
        <authorList>
            <person name="Zeng H."/>
        </authorList>
    </citation>
    <scope>NUCLEOTIDE SEQUENCE [LARGE SCALE GENOMIC DNA]</scope>
    <source>
        <strain evidence="1 2">TRM 44200</strain>
    </source>
</reference>
<dbReference type="EMBL" id="CP146369">
    <property type="protein sequence ID" value="WWT56354.1"/>
    <property type="molecule type" value="Genomic_DNA"/>
</dbReference>
<evidence type="ECO:0000313" key="1">
    <source>
        <dbReference type="EMBL" id="WWT56354.1"/>
    </source>
</evidence>
<protein>
    <submittedName>
        <fullName evidence="1">Uncharacterized protein</fullName>
    </submittedName>
</protein>
<proteinExistence type="predicted"/>
<organism evidence="1 2">
    <name type="scientific">Brevundimonas olei</name>
    <dbReference type="NCBI Taxonomy" id="657642"/>
    <lineage>
        <taxon>Bacteria</taxon>
        <taxon>Pseudomonadati</taxon>
        <taxon>Pseudomonadota</taxon>
        <taxon>Alphaproteobacteria</taxon>
        <taxon>Caulobacterales</taxon>
        <taxon>Caulobacteraceae</taxon>
        <taxon>Brevundimonas</taxon>
    </lineage>
</organism>
<gene>
    <name evidence="1" type="ORF">V8J38_07930</name>
</gene>
<keyword evidence="2" id="KW-1185">Reference proteome</keyword>